<dbReference type="Proteomes" id="UP001139981">
    <property type="component" value="Unassembled WGS sequence"/>
</dbReference>
<dbReference type="EMBL" id="JANBVB010000392">
    <property type="protein sequence ID" value="KAJ2894574.1"/>
    <property type="molecule type" value="Genomic_DNA"/>
</dbReference>
<name>A0ACC1M4S7_9FUNG</name>
<organism evidence="1 2">
    <name type="scientific">Coemansia aciculifera</name>
    <dbReference type="NCBI Taxonomy" id="417176"/>
    <lineage>
        <taxon>Eukaryota</taxon>
        <taxon>Fungi</taxon>
        <taxon>Fungi incertae sedis</taxon>
        <taxon>Zoopagomycota</taxon>
        <taxon>Kickxellomycotina</taxon>
        <taxon>Kickxellomycetes</taxon>
        <taxon>Kickxellales</taxon>
        <taxon>Kickxellaceae</taxon>
        <taxon>Coemansia</taxon>
    </lineage>
</organism>
<accession>A0ACC1M4S7</accession>
<feature type="non-terminal residue" evidence="1">
    <location>
        <position position="1450"/>
    </location>
</feature>
<sequence>MSRVKSTIRAAVAPAVTPPPHTQRRDAAVASQPEDGASSSSSSSDSDADDVSANPSTSLSDEEISDVLDETELQLIEAMEDAQIVDNKSNSRAPPPPTTPLKPSPPRSGLCWMGLGDISPNNRPTYADSLKERFAASQIRTGTAVKASASACDSHSSSNGSSTSSNSSDSNSSDSEQQSSDTISIATPVAVHAHQPLHESTTPSPSPPARAHTLASEAATTGDASVCNDYVEARGGDFGADLARPASVPLDSVEFVAPGVTKKTAMSLLCRVLDIDGPIIQQKMVEFLLIDGVIASLIGFISHCQGSIYSPSSTTQTAPCSPSLCHEAGGNSPSRCSPDSGCCNLPATGAGHASSTSQHVQPVQASAAGHKKDMPLGVLHEFEIRNQHRARLQRQRNRSAGLTDVDLRRGYNAVQMLAAREQFSRRVIEAKLAVIVPCLMAVFHKDSLGSFHHACMLLEHCFTVSPLRTTRLLLFQQNPPSRWWALSESVSKGFAPICDILPYLSEPCVQRLFLKAEFGIWTGRLMASLSLLPNDALVVSDELGRMGLASVVDALGSSDAPADSPASQVLSQQRAKSMQLVRNRFQQLNRGGFFGHILELIEDPDSYVSEGVAEFMAFMVNDCSTFYGFNILFKPIYDSELPVRRLAQLIVNSPPQLLSPQAKAATRLLHSLLTKTACQYGLRTREAQGIRDPEMHPRGSQVLLQVGQSARAALESFLPGLFATVAGLQGSTDLTSNSAFNRRASVESLRLPEYEEADPDIDTDGTEAAASDANADADADVDGEVEDGDDHYDDDSNLVCGSFDLNIALDCLGDNISSGYLTDDIEHDSYSDNEANVADLRSSAAALFNHATYPESLGSGSISSSLSPSSTLSASPMAVASSTPNQPTDMYLGERLDAEDLSLLVSLPKPDINRLNLLRLCVDVLREASDIDEIVGWIDLRVWRALSTWFLNHPHNNMLHMSVYQLISILTLETVRLRQSRRRLATDSRKQQSSDEPNKSISNDAPEDPATTTMSRSSPDGVNLAPEACQLEPRVQAAAKRRARRRRAMAERIRRDESTNCDNILTYLIEQNQWVDKLVRRAMSPSFDGAHGFISLILNTLRLAVQVDRRRPLAAPPAKKKAGQQHVDRNGNSRSESSRNKNDEASTNLCKLEPFENNFNFKGRGGFSDDEVPDDDALLPDLAYHDPETRHRLSEYPMYRLQRWEIILLYSPVFRSHLRRLRKQAERMARKDGDFRLCDQSRLDISQNGTGSRPVPFFSPQRVKPPVFLDNQEIKKKQLQINVGLLLGNSRRLPATATSSSSSASSSSSSSSAASAASPPSSSAATTASNAASGNATSLPIDEVGVDIDSLFARMLGFTEDLVNIPLCTGGDGADSKDTGKLAGFRSKGAGGESSLGDDSSDDDKKARKEKRNAGGSSAATTAKKQGAGKAGSLRRKKSKPIPSVAGTSP</sequence>
<evidence type="ECO:0000313" key="1">
    <source>
        <dbReference type="EMBL" id="KAJ2894574.1"/>
    </source>
</evidence>
<protein>
    <submittedName>
        <fullName evidence="1">Uncharacterized protein</fullName>
    </submittedName>
</protein>
<keyword evidence="2" id="KW-1185">Reference proteome</keyword>
<comment type="caution">
    <text evidence="1">The sequence shown here is derived from an EMBL/GenBank/DDBJ whole genome shotgun (WGS) entry which is preliminary data.</text>
</comment>
<reference evidence="1" key="1">
    <citation type="submission" date="2022-07" db="EMBL/GenBank/DDBJ databases">
        <title>Phylogenomic reconstructions and comparative analyses of Kickxellomycotina fungi.</title>
        <authorList>
            <person name="Reynolds N.K."/>
            <person name="Stajich J.E."/>
            <person name="Barry K."/>
            <person name="Grigoriev I.V."/>
            <person name="Crous P."/>
            <person name="Smith M.E."/>
        </authorList>
    </citation>
    <scope>NUCLEOTIDE SEQUENCE</scope>
    <source>
        <strain evidence="1">CBS 190363</strain>
    </source>
</reference>
<gene>
    <name evidence="1" type="ORF">IWW38_002531</name>
</gene>
<proteinExistence type="predicted"/>
<evidence type="ECO:0000313" key="2">
    <source>
        <dbReference type="Proteomes" id="UP001139981"/>
    </source>
</evidence>